<dbReference type="GO" id="GO:0140359">
    <property type="term" value="F:ABC-type transporter activity"/>
    <property type="evidence" value="ECO:0007669"/>
    <property type="project" value="InterPro"/>
</dbReference>
<dbReference type="EMBL" id="QXUF01000110">
    <property type="protein sequence ID" value="RIM97715.1"/>
    <property type="molecule type" value="Genomic_DNA"/>
</dbReference>
<dbReference type="Proteomes" id="UP000286317">
    <property type="component" value="Unassembled WGS sequence"/>
</dbReference>
<keyword evidence="4 8" id="KW-1003">Cell membrane</keyword>
<gene>
    <name evidence="10" type="ORF">BU112_12350</name>
</gene>
<feature type="transmembrane region" description="Helical" evidence="8">
    <location>
        <begin position="121"/>
        <end position="141"/>
    </location>
</feature>
<dbReference type="PANTHER" id="PTHR30413">
    <property type="entry name" value="INNER MEMBRANE TRANSPORT PERMEASE"/>
    <property type="match status" value="1"/>
</dbReference>
<accession>A0A418ICT3</accession>
<evidence type="ECO:0000256" key="5">
    <source>
        <dbReference type="ARBA" id="ARBA00022692"/>
    </source>
</evidence>
<keyword evidence="3 8" id="KW-0813">Transport</keyword>
<keyword evidence="6 8" id="KW-1133">Transmembrane helix</keyword>
<dbReference type="PANTHER" id="PTHR30413:SF10">
    <property type="entry name" value="CAPSULE POLYSACCHARIDE EXPORT INNER-MEMBRANE PROTEIN CTRC"/>
    <property type="match status" value="1"/>
</dbReference>
<dbReference type="Pfam" id="PF01061">
    <property type="entry name" value="ABC2_membrane"/>
    <property type="match status" value="1"/>
</dbReference>
<dbReference type="GO" id="GO:0005886">
    <property type="term" value="C:plasma membrane"/>
    <property type="evidence" value="ECO:0007669"/>
    <property type="project" value="UniProtKB-SubCell"/>
</dbReference>
<evidence type="ECO:0000256" key="8">
    <source>
        <dbReference type="RuleBase" id="RU361157"/>
    </source>
</evidence>
<dbReference type="RefSeq" id="WP_107549060.1">
    <property type="nucleotide sequence ID" value="NZ_JBBPDR010000004.1"/>
</dbReference>
<evidence type="ECO:0000256" key="6">
    <source>
        <dbReference type="ARBA" id="ARBA00022989"/>
    </source>
</evidence>
<feature type="transmembrane region" description="Helical" evidence="8">
    <location>
        <begin position="34"/>
        <end position="58"/>
    </location>
</feature>
<dbReference type="GO" id="GO:0015920">
    <property type="term" value="P:lipopolysaccharide transport"/>
    <property type="evidence" value="ECO:0007669"/>
    <property type="project" value="TreeGrafter"/>
</dbReference>
<feature type="transmembrane region" description="Helical" evidence="8">
    <location>
        <begin position="147"/>
        <end position="167"/>
    </location>
</feature>
<feature type="transmembrane region" description="Helical" evidence="8">
    <location>
        <begin position="70"/>
        <end position="89"/>
    </location>
</feature>
<reference evidence="10 11" key="1">
    <citation type="journal article" date="2016" name="Front. Microbiol.">
        <title>Comprehensive Phylogenetic Analysis of Bovine Non-aureus Staphylococci Species Based on Whole-Genome Sequencing.</title>
        <authorList>
            <person name="Naushad S."/>
            <person name="Barkema H.W."/>
            <person name="Luby C."/>
            <person name="Condas L.A."/>
            <person name="Nobrega D.B."/>
            <person name="Carson D.A."/>
            <person name="De Buck J."/>
        </authorList>
    </citation>
    <scope>NUCLEOTIDE SEQUENCE [LARGE SCALE GENOMIC DNA]</scope>
    <source>
        <strain evidence="10 11">SNUC 4554</strain>
    </source>
</reference>
<dbReference type="OrthoDB" id="9794365at2"/>
<evidence type="ECO:0000259" key="9">
    <source>
        <dbReference type="PROSITE" id="PS51012"/>
    </source>
</evidence>
<evidence type="ECO:0000313" key="11">
    <source>
        <dbReference type="Proteomes" id="UP000286317"/>
    </source>
</evidence>
<evidence type="ECO:0000313" key="10">
    <source>
        <dbReference type="EMBL" id="RIM97715.1"/>
    </source>
</evidence>
<keyword evidence="7 8" id="KW-0472">Membrane</keyword>
<comment type="caution">
    <text evidence="10">The sequence shown here is derived from an EMBL/GenBank/DDBJ whole genome shotgun (WGS) entry which is preliminary data.</text>
</comment>
<dbReference type="InterPro" id="IPR047817">
    <property type="entry name" value="ABC2_TM_bact-type"/>
</dbReference>
<comment type="caution">
    <text evidence="8">Lacks conserved residue(s) required for the propagation of feature annotation.</text>
</comment>
<dbReference type="AlphaFoldDB" id="A0A418ICT3"/>
<evidence type="ECO:0000256" key="3">
    <source>
        <dbReference type="ARBA" id="ARBA00022448"/>
    </source>
</evidence>
<organism evidence="10 11">
    <name type="scientific">Staphylococcus shinii</name>
    <dbReference type="NCBI Taxonomy" id="2912228"/>
    <lineage>
        <taxon>Bacteria</taxon>
        <taxon>Bacillati</taxon>
        <taxon>Bacillota</taxon>
        <taxon>Bacilli</taxon>
        <taxon>Bacillales</taxon>
        <taxon>Staphylococcaceae</taxon>
        <taxon>Staphylococcus</taxon>
    </lineage>
</organism>
<feature type="transmembrane region" description="Helical" evidence="8">
    <location>
        <begin position="236"/>
        <end position="256"/>
    </location>
</feature>
<proteinExistence type="inferred from homology"/>
<dbReference type="PROSITE" id="PS51012">
    <property type="entry name" value="ABC_TM2"/>
    <property type="match status" value="1"/>
</dbReference>
<dbReference type="InterPro" id="IPR013525">
    <property type="entry name" value="ABC2_TM"/>
</dbReference>
<evidence type="ECO:0000256" key="2">
    <source>
        <dbReference type="ARBA" id="ARBA00007783"/>
    </source>
</evidence>
<evidence type="ECO:0000256" key="4">
    <source>
        <dbReference type="ARBA" id="ARBA00022475"/>
    </source>
</evidence>
<comment type="similarity">
    <text evidence="2 8">Belongs to the ABC-2 integral membrane protein family.</text>
</comment>
<sequence length="266" mass="30843">MKSTCFVLKEQFNNLYLIKRLAEFQLKISNKKNYLGLAWELVNPVMQIAVFWFIFGLALKSNKIMEGVPFIYWLIVGISMWFFVNEGVLEGSKSITSKFTQVAKMNFPLSIIPSYVVFSKFYGHLFLLAIVISICFIGGYIPSIYTVQLFIYLLYALILTSTIALLASTLSMLIKDIHLILQSLMRMAFFVSSILYLPNNETVMLVMKLNPIYFLAEGYRSAILHHEWYFITHWHLTLYNIALVSLLFIIGSVLHMQFRDKFADFI</sequence>
<keyword evidence="5 8" id="KW-0812">Transmembrane</keyword>
<keyword evidence="11" id="KW-1185">Reference proteome</keyword>
<feature type="domain" description="ABC transmembrane type-2" evidence="9">
    <location>
        <begin position="35"/>
        <end position="258"/>
    </location>
</feature>
<name>A0A418ICT3_9STAP</name>
<evidence type="ECO:0000256" key="7">
    <source>
        <dbReference type="ARBA" id="ARBA00023136"/>
    </source>
</evidence>
<evidence type="ECO:0000256" key="1">
    <source>
        <dbReference type="ARBA" id="ARBA00004651"/>
    </source>
</evidence>
<comment type="subcellular location">
    <subcellularLocation>
        <location evidence="1 8">Cell membrane</location>
        <topology evidence="1 8">Multi-pass membrane protein</topology>
    </subcellularLocation>
</comment>
<protein>
    <recommendedName>
        <fullName evidence="8">Transport permease protein</fullName>
    </recommendedName>
</protein>